<evidence type="ECO:0000256" key="4">
    <source>
        <dbReference type="ARBA" id="ARBA00022777"/>
    </source>
</evidence>
<evidence type="ECO:0008006" key="12">
    <source>
        <dbReference type="Google" id="ProtNLM"/>
    </source>
</evidence>
<evidence type="ECO:0000256" key="1">
    <source>
        <dbReference type="ARBA" id="ARBA00022527"/>
    </source>
</evidence>
<feature type="region of interest" description="Disordered" evidence="7">
    <location>
        <begin position="220"/>
        <end position="243"/>
    </location>
</feature>
<dbReference type="SUPFAM" id="SSF50729">
    <property type="entry name" value="PH domain-like"/>
    <property type="match status" value="1"/>
</dbReference>
<dbReference type="SMART" id="SM00220">
    <property type="entry name" value="S_TKc"/>
    <property type="match status" value="1"/>
</dbReference>
<evidence type="ECO:0000256" key="5">
    <source>
        <dbReference type="ARBA" id="ARBA00022840"/>
    </source>
</evidence>
<dbReference type="InterPro" id="IPR011993">
    <property type="entry name" value="PH-like_dom_sf"/>
</dbReference>
<dbReference type="FunFam" id="1.10.510.10:FF:000040">
    <property type="entry name" value="Mitogen-activated protein kinase"/>
    <property type="match status" value="1"/>
</dbReference>
<dbReference type="InterPro" id="IPR050117">
    <property type="entry name" value="MAPK"/>
</dbReference>
<dbReference type="CDD" id="cd07834">
    <property type="entry name" value="STKc_MAPK"/>
    <property type="match status" value="1"/>
</dbReference>
<dbReference type="AlphaFoldDB" id="A0A024G730"/>
<reference evidence="10 11" key="1">
    <citation type="submission" date="2012-05" db="EMBL/GenBank/DDBJ databases">
        <title>Recombination and specialization in a pathogen metapopulation.</title>
        <authorList>
            <person name="Gardiner A."/>
            <person name="Kemen E."/>
            <person name="Schultz-Larsen T."/>
            <person name="MacLean D."/>
            <person name="Van Oosterhout C."/>
            <person name="Jones J.D.G."/>
        </authorList>
    </citation>
    <scope>NUCLEOTIDE SEQUENCE [LARGE SCALE GENOMIC DNA]</scope>
    <source>
        <strain evidence="10 11">Ac Nc2</strain>
    </source>
</reference>
<protein>
    <recommendedName>
        <fullName evidence="12">Protein kinase domain-containing protein</fullName>
    </recommendedName>
</protein>
<keyword evidence="2" id="KW-0808">Transferase</keyword>
<dbReference type="InterPro" id="IPR001849">
    <property type="entry name" value="PH_domain"/>
</dbReference>
<sequence length="1110" mass="128535">MGAVQFQWEGYLQKRSDWLKHWETFYFVLKGRYLYCYLSEEDARHQPDKSRIKNGKLFVFSHRITVMKAWDVEDPLPVNTAMSNHARSTAPNSFSFRFTLQTEKGHYLEFRTNSQASKQMWLQFASTAIVEFDRLDQSILPPTQHEQKKEHDCDCHHDAKENEKEMLVLVDQFYKSYEYIYMALCERESYQLKLMEQQRQDNQNKIIACMQLEHDQYTDKQSTSLSGGQSKVGVTQSNSSRSNALQRNYHLVSSNQPMLHTNIQPPSHIGVIQFWSLFSPDVMLRSNYLPMVPFEGKFRGFPGILKFLTQLTTSVVLEQFSVKSILFEMETGDSDVVEEINLSEKKCRIIVVTGNETIRVRATQTTFMQQWTHKLHFRPICNTTKQVDKQYDEGSVKKYHMYRWEIFGDVVASSVAFQHPGELPSTTLTLPSLTEQIRESFLGAYIVCIRLNRVTDVPRDLTSNEKYYIRCSLDTNELDGVWHTEAQSHPVSPEIETTREGPIHLSYCYDQDLYLHFDRLSRDDNTTLLIEFCRIEYESSQDNASRLYTVKQERIDIDRQVNVMAHTFVNLARMLNHPCDGRNQEHRGSNRFELHGTECIRKNYILSNPNESFYGKVELDIIVSKGDQSEPCQSHDTFLNALHAGSRHSFVGSGYPHQASGTVQSDDSMLIKDTTSSICLSSPALSSSIKKTDSPRKSQKRLTIERGGMMHQFVINGVRYQLDKKYRMVRIVGRGTYGEVIAACDFVNGGTYAIKKVAHFLRHPQVAWLALREIKLMRELGGEIGVYNQRQKLKQNDQVEPGHPCLLPIYELQKPIDYENFQDLYIIQPLMETDLGRIIHSPTTLNDDQIQFFMYQILCGLKYLHSANVLHRDLKPSNILVNSDCRVRICDFGLARFVSEDTAEDGQELSEYVVTRWYRAPELLLANAYTKAIDMWSVGCILAELLGRRILFPGTSYVDQLKWIIGVLGTPTTFSFVDNPAARRFAGRQFLANLKNRATRVHWRDLFPNANPDALTLLDRLLQFDPRDRCTVEEALDSCYVRSWRASMSCNATKHRYGQFDREMERSCSTHIVERLRDWECHLGRGARKTQLLENSDMLKRLLYDEVMKS</sequence>
<dbReference type="InterPro" id="IPR000719">
    <property type="entry name" value="Prot_kinase_dom"/>
</dbReference>
<keyword evidence="4" id="KW-0418">Kinase</keyword>
<keyword evidence="3 6" id="KW-0547">Nucleotide-binding</keyword>
<keyword evidence="5 6" id="KW-0067">ATP-binding</keyword>
<dbReference type="PROSITE" id="PS00107">
    <property type="entry name" value="PROTEIN_KINASE_ATP"/>
    <property type="match status" value="1"/>
</dbReference>
<dbReference type="STRING" id="65357.A0A024G730"/>
<dbReference type="InterPro" id="IPR017441">
    <property type="entry name" value="Protein_kinase_ATP_BS"/>
</dbReference>
<dbReference type="PANTHER" id="PTHR24055">
    <property type="entry name" value="MITOGEN-ACTIVATED PROTEIN KINASE"/>
    <property type="match status" value="1"/>
</dbReference>
<dbReference type="SUPFAM" id="SSF56112">
    <property type="entry name" value="Protein kinase-like (PK-like)"/>
    <property type="match status" value="1"/>
</dbReference>
<feature type="domain" description="Protein kinase" evidence="9">
    <location>
        <begin position="726"/>
        <end position="1041"/>
    </location>
</feature>
<dbReference type="GO" id="GO:0004674">
    <property type="term" value="F:protein serine/threonine kinase activity"/>
    <property type="evidence" value="ECO:0007669"/>
    <property type="project" value="UniProtKB-KW"/>
</dbReference>
<dbReference type="Gene3D" id="2.30.29.30">
    <property type="entry name" value="Pleckstrin-homology domain (PH domain)/Phosphotyrosine-binding domain (PTB)"/>
    <property type="match status" value="1"/>
</dbReference>
<proteinExistence type="predicted"/>
<name>A0A024G730_9STRA</name>
<evidence type="ECO:0000259" key="9">
    <source>
        <dbReference type="PROSITE" id="PS50011"/>
    </source>
</evidence>
<dbReference type="InParanoid" id="A0A024G730"/>
<evidence type="ECO:0000256" key="3">
    <source>
        <dbReference type="ARBA" id="ARBA00022741"/>
    </source>
</evidence>
<evidence type="ECO:0000313" key="10">
    <source>
        <dbReference type="EMBL" id="CCI42349.1"/>
    </source>
</evidence>
<dbReference type="EMBL" id="CAIX01000033">
    <property type="protein sequence ID" value="CCI42349.1"/>
    <property type="molecule type" value="Genomic_DNA"/>
</dbReference>
<evidence type="ECO:0000256" key="2">
    <source>
        <dbReference type="ARBA" id="ARBA00022679"/>
    </source>
</evidence>
<dbReference type="PROSITE" id="PS00108">
    <property type="entry name" value="PROTEIN_KINASE_ST"/>
    <property type="match status" value="1"/>
</dbReference>
<feature type="domain" description="PH" evidence="8">
    <location>
        <begin position="5"/>
        <end position="130"/>
    </location>
</feature>
<keyword evidence="1" id="KW-0723">Serine/threonine-protein kinase</keyword>
<dbReference type="GO" id="GO:0005524">
    <property type="term" value="F:ATP binding"/>
    <property type="evidence" value="ECO:0007669"/>
    <property type="project" value="UniProtKB-UniRule"/>
</dbReference>
<dbReference type="Gene3D" id="1.10.510.10">
    <property type="entry name" value="Transferase(Phosphotransferase) domain 1"/>
    <property type="match status" value="1"/>
</dbReference>
<keyword evidence="11" id="KW-1185">Reference proteome</keyword>
<evidence type="ECO:0000259" key="8">
    <source>
        <dbReference type="PROSITE" id="PS50003"/>
    </source>
</evidence>
<dbReference type="Gene3D" id="3.30.200.20">
    <property type="entry name" value="Phosphorylase Kinase, domain 1"/>
    <property type="match status" value="1"/>
</dbReference>
<dbReference type="Pfam" id="PF00169">
    <property type="entry name" value="PH"/>
    <property type="match status" value="1"/>
</dbReference>
<dbReference type="InterPro" id="IPR011009">
    <property type="entry name" value="Kinase-like_dom_sf"/>
</dbReference>
<accession>A0A024G730</accession>
<comment type="caution">
    <text evidence="10">The sequence shown here is derived from an EMBL/GenBank/DDBJ whole genome shotgun (WGS) entry which is preliminary data.</text>
</comment>
<dbReference type="Pfam" id="PF00069">
    <property type="entry name" value="Pkinase"/>
    <property type="match status" value="1"/>
</dbReference>
<dbReference type="Proteomes" id="UP000053237">
    <property type="component" value="Unassembled WGS sequence"/>
</dbReference>
<feature type="binding site" evidence="6">
    <location>
        <position position="756"/>
    </location>
    <ligand>
        <name>ATP</name>
        <dbReference type="ChEBI" id="CHEBI:30616"/>
    </ligand>
</feature>
<evidence type="ECO:0000256" key="7">
    <source>
        <dbReference type="SAM" id="MobiDB-lite"/>
    </source>
</evidence>
<dbReference type="CDD" id="cd00821">
    <property type="entry name" value="PH"/>
    <property type="match status" value="1"/>
</dbReference>
<dbReference type="PROSITE" id="PS50003">
    <property type="entry name" value="PH_DOMAIN"/>
    <property type="match status" value="1"/>
</dbReference>
<gene>
    <name evidence="10" type="ORF">BN9_031330</name>
</gene>
<dbReference type="SMART" id="SM00233">
    <property type="entry name" value="PH"/>
    <property type="match status" value="1"/>
</dbReference>
<evidence type="ECO:0000256" key="6">
    <source>
        <dbReference type="PROSITE-ProRule" id="PRU10141"/>
    </source>
</evidence>
<dbReference type="InterPro" id="IPR008271">
    <property type="entry name" value="Ser/Thr_kinase_AS"/>
</dbReference>
<dbReference type="OrthoDB" id="69374at2759"/>
<dbReference type="PROSITE" id="PS50011">
    <property type="entry name" value="PROTEIN_KINASE_DOM"/>
    <property type="match status" value="1"/>
</dbReference>
<evidence type="ECO:0000313" key="11">
    <source>
        <dbReference type="Proteomes" id="UP000053237"/>
    </source>
</evidence>
<organism evidence="10 11">
    <name type="scientific">Albugo candida</name>
    <dbReference type="NCBI Taxonomy" id="65357"/>
    <lineage>
        <taxon>Eukaryota</taxon>
        <taxon>Sar</taxon>
        <taxon>Stramenopiles</taxon>
        <taxon>Oomycota</taxon>
        <taxon>Peronosporomycetes</taxon>
        <taxon>Albuginales</taxon>
        <taxon>Albuginaceae</taxon>
        <taxon>Albugo</taxon>
    </lineage>
</organism>